<accession>A0ABR6NKD2</accession>
<proteinExistence type="predicted"/>
<name>A0ABR6NKD2_9SPHN</name>
<dbReference type="RefSeq" id="WP_184155057.1">
    <property type="nucleotide sequence ID" value="NZ_JACHKA010000001.1"/>
</dbReference>
<protein>
    <submittedName>
        <fullName evidence="1">Uncharacterized protein</fullName>
    </submittedName>
</protein>
<sequence length="121" mass="12920">MKKISRRTILLGSVATVAGAVALVNVPPVRRSLCGDPSSDPEETLRTMHLTAIGKACVACDSGLTHAYVSEQWTALGAPTGEALDKRIRDDFAQGKMTNVQGWMFSQVEVLAYAATYHGIA</sequence>
<evidence type="ECO:0000313" key="2">
    <source>
        <dbReference type="Proteomes" id="UP001138540"/>
    </source>
</evidence>
<evidence type="ECO:0000313" key="1">
    <source>
        <dbReference type="EMBL" id="MBB5986948.1"/>
    </source>
</evidence>
<reference evidence="1 2" key="1">
    <citation type="submission" date="2020-08" db="EMBL/GenBank/DDBJ databases">
        <title>Exploring microbial biodiversity for novel pathways involved in the catabolism of aromatic compounds derived from lignin.</title>
        <authorList>
            <person name="Elkins J."/>
        </authorList>
    </citation>
    <scope>NUCLEOTIDE SEQUENCE [LARGE SCALE GENOMIC DNA]</scope>
    <source>
        <strain evidence="1 2">B1D3A</strain>
    </source>
</reference>
<organism evidence="1 2">
    <name type="scientific">Sphingobium lignivorans</name>
    <dbReference type="NCBI Taxonomy" id="2735886"/>
    <lineage>
        <taxon>Bacteria</taxon>
        <taxon>Pseudomonadati</taxon>
        <taxon>Pseudomonadota</taxon>
        <taxon>Alphaproteobacteria</taxon>
        <taxon>Sphingomonadales</taxon>
        <taxon>Sphingomonadaceae</taxon>
        <taxon>Sphingobium</taxon>
    </lineage>
</organism>
<gene>
    <name evidence="1" type="ORF">HNP60_002922</name>
</gene>
<keyword evidence="2" id="KW-1185">Reference proteome</keyword>
<dbReference type="EMBL" id="JACHKA010000001">
    <property type="protein sequence ID" value="MBB5986948.1"/>
    <property type="molecule type" value="Genomic_DNA"/>
</dbReference>
<comment type="caution">
    <text evidence="1">The sequence shown here is derived from an EMBL/GenBank/DDBJ whole genome shotgun (WGS) entry which is preliminary data.</text>
</comment>
<dbReference type="Proteomes" id="UP001138540">
    <property type="component" value="Unassembled WGS sequence"/>
</dbReference>